<evidence type="ECO:0000313" key="2">
    <source>
        <dbReference type="EMBL" id="AJP74077.1"/>
    </source>
</evidence>
<sequence>MMLTPHIFLLFAHLLLFVYWLGSDIGVFYGIRYVLDPSRSLEARRTAMAIVHWIDLLPRLCLVLMVPVGLSLAANLGLLDLGGASLDILLALAWILGLLWLLAVVRLYGGVTGWLVKLDWVVRLSVASGFLLAGAASFVGVGPVAQGASWLALKMIFFACAIFCGIGLRLLGKPFGRALTAILDGRGTDETEAQLGEAMRQSKRIVLLLWAFVLAAAFVGVAKIG</sequence>
<evidence type="ECO:0000313" key="3">
    <source>
        <dbReference type="Proteomes" id="UP000032300"/>
    </source>
</evidence>
<keyword evidence="1" id="KW-0472">Membrane</keyword>
<keyword evidence="1" id="KW-0812">Transmembrane</keyword>
<reference evidence="2 3" key="2">
    <citation type="submission" date="2015-02" db="EMBL/GenBank/DDBJ databases">
        <title>The complete genome of Sphingomonas hengshuiensis sp. WHSC-8 isolated from soil of Hengshui Lake.</title>
        <authorList>
            <person name="Wei S."/>
            <person name="Guo J."/>
            <person name="Su C."/>
            <person name="Wu R."/>
            <person name="Zhang Z."/>
            <person name="Liang K."/>
            <person name="Li H."/>
            <person name="Wang T."/>
            <person name="Liu H."/>
            <person name="Zhang C."/>
            <person name="Li Z."/>
            <person name="Wang Q."/>
            <person name="Meng J."/>
        </authorList>
    </citation>
    <scope>NUCLEOTIDE SEQUENCE [LARGE SCALE GENOMIC DNA]</scope>
    <source>
        <strain evidence="2 3">WHSC-8</strain>
    </source>
</reference>
<evidence type="ECO:0000256" key="1">
    <source>
        <dbReference type="SAM" id="Phobius"/>
    </source>
</evidence>
<feature type="transmembrane region" description="Helical" evidence="1">
    <location>
        <begin position="6"/>
        <end position="35"/>
    </location>
</feature>
<dbReference type="KEGG" id="sphi:TS85_23190"/>
<gene>
    <name evidence="2" type="ORF">TS85_23190</name>
</gene>
<keyword evidence="1" id="KW-1133">Transmembrane helix</keyword>
<name>A0A7U5BF12_9SPHN</name>
<feature type="transmembrane region" description="Helical" evidence="1">
    <location>
        <begin position="56"/>
        <end position="76"/>
    </location>
</feature>
<keyword evidence="3" id="KW-1185">Reference proteome</keyword>
<accession>A0A7U5BF12</accession>
<feature type="transmembrane region" description="Helical" evidence="1">
    <location>
        <begin position="88"/>
        <end position="108"/>
    </location>
</feature>
<dbReference type="Proteomes" id="UP000032300">
    <property type="component" value="Chromosome"/>
</dbReference>
<feature type="transmembrane region" description="Helical" evidence="1">
    <location>
        <begin position="205"/>
        <end position="224"/>
    </location>
</feature>
<dbReference type="OrthoDB" id="3781906at2"/>
<evidence type="ECO:0008006" key="4">
    <source>
        <dbReference type="Google" id="ProtNLM"/>
    </source>
</evidence>
<proteinExistence type="predicted"/>
<protein>
    <recommendedName>
        <fullName evidence="4">Copper resistance protein D domain-containing protein</fullName>
    </recommendedName>
</protein>
<organism evidence="2 3">
    <name type="scientific">Sphingomonas hengshuiensis</name>
    <dbReference type="NCBI Taxonomy" id="1609977"/>
    <lineage>
        <taxon>Bacteria</taxon>
        <taxon>Pseudomonadati</taxon>
        <taxon>Pseudomonadota</taxon>
        <taxon>Alphaproteobacteria</taxon>
        <taxon>Sphingomonadales</taxon>
        <taxon>Sphingomonadaceae</taxon>
        <taxon>Sphingomonas</taxon>
    </lineage>
</organism>
<dbReference type="EMBL" id="CP010836">
    <property type="protein sequence ID" value="AJP74077.1"/>
    <property type="molecule type" value="Genomic_DNA"/>
</dbReference>
<feature type="transmembrane region" description="Helical" evidence="1">
    <location>
        <begin position="120"/>
        <end position="145"/>
    </location>
</feature>
<reference evidence="2 3" key="1">
    <citation type="journal article" date="2015" name="Int. J. Syst. Evol. Microbiol.">
        <title>Sphingomonas hengshuiensis sp. nov., isolated from lake wetland.</title>
        <authorList>
            <person name="Wei S."/>
            <person name="Wang T."/>
            <person name="Liu H."/>
            <person name="Zhang C."/>
            <person name="Guo J."/>
            <person name="Wang Q."/>
            <person name="Liang K."/>
            <person name="Zhang Z."/>
        </authorList>
    </citation>
    <scope>NUCLEOTIDE SEQUENCE [LARGE SCALE GENOMIC DNA]</scope>
    <source>
        <strain evidence="2 3">WHSC-8</strain>
    </source>
</reference>
<feature type="transmembrane region" description="Helical" evidence="1">
    <location>
        <begin position="151"/>
        <end position="171"/>
    </location>
</feature>
<dbReference type="RefSeq" id="WP_044335433.1">
    <property type="nucleotide sequence ID" value="NZ_CP010836.1"/>
</dbReference>
<dbReference type="AlphaFoldDB" id="A0A7U5BF12"/>